<dbReference type="RefSeq" id="WP_376880698.1">
    <property type="nucleotide sequence ID" value="NZ_JBHUHP010000030.1"/>
</dbReference>
<evidence type="ECO:0000313" key="5">
    <source>
        <dbReference type="Proteomes" id="UP001597402"/>
    </source>
</evidence>
<gene>
    <name evidence="4" type="ORF">ACFSHS_21570</name>
</gene>
<keyword evidence="2" id="KW-0378">Hydrolase</keyword>
<accession>A0ABW4XHC2</accession>
<dbReference type="InterPro" id="IPR051262">
    <property type="entry name" value="SMP-30/CGR1_Lactonase"/>
</dbReference>
<proteinExistence type="inferred from homology"/>
<evidence type="ECO:0000313" key="4">
    <source>
        <dbReference type="EMBL" id="MFD2094165.1"/>
    </source>
</evidence>
<comment type="caution">
    <text evidence="4">The sequence shown here is derived from an EMBL/GenBank/DDBJ whole genome shotgun (WGS) entry which is preliminary data.</text>
</comment>
<reference evidence="5" key="1">
    <citation type="journal article" date="2019" name="Int. J. Syst. Evol. Microbiol.">
        <title>The Global Catalogue of Microorganisms (GCM) 10K type strain sequencing project: providing services to taxonomists for standard genome sequencing and annotation.</title>
        <authorList>
            <consortium name="The Broad Institute Genomics Platform"/>
            <consortium name="The Broad Institute Genome Sequencing Center for Infectious Disease"/>
            <person name="Wu L."/>
            <person name="Ma J."/>
        </authorList>
    </citation>
    <scope>NUCLEOTIDE SEQUENCE [LARGE SCALE GENOMIC DNA]</scope>
    <source>
        <strain evidence="5">JCM 3338</strain>
    </source>
</reference>
<dbReference type="PANTHER" id="PTHR47572">
    <property type="entry name" value="LIPOPROTEIN-RELATED"/>
    <property type="match status" value="1"/>
</dbReference>
<name>A0ABW4XHC2_9ACTN</name>
<dbReference type="Gene3D" id="2.120.10.30">
    <property type="entry name" value="TolB, C-terminal domain"/>
    <property type="match status" value="1"/>
</dbReference>
<dbReference type="Pfam" id="PF08450">
    <property type="entry name" value="SGL"/>
    <property type="match status" value="1"/>
</dbReference>
<evidence type="ECO:0000259" key="3">
    <source>
        <dbReference type="Pfam" id="PF08450"/>
    </source>
</evidence>
<feature type="domain" description="SMP-30/Gluconolactonase/LRE-like region" evidence="3">
    <location>
        <begin position="44"/>
        <end position="260"/>
    </location>
</feature>
<dbReference type="InterPro" id="IPR013658">
    <property type="entry name" value="SGL"/>
</dbReference>
<protein>
    <submittedName>
        <fullName evidence="4">SMP-30/gluconolactonase/LRE family protein</fullName>
    </submittedName>
</protein>
<evidence type="ECO:0000256" key="2">
    <source>
        <dbReference type="ARBA" id="ARBA00022801"/>
    </source>
</evidence>
<dbReference type="SUPFAM" id="SSF63829">
    <property type="entry name" value="Calcium-dependent phosphotriesterase"/>
    <property type="match status" value="1"/>
</dbReference>
<evidence type="ECO:0000256" key="1">
    <source>
        <dbReference type="ARBA" id="ARBA00008853"/>
    </source>
</evidence>
<sequence>MNDEVVSGVPMSVLCDGAVTEPRLSHPEGIAVDADGFVWCGGERGEIYRITPDGSRREVVASTDGFCLGMAFDRFGDLFVCDQKHAAVFKLQTSSGKLELFADGVPGHRFRIPNYPAFDAAGRLFVSDSWEFGTPGPGIVVLQPDGTGEVWHSGPFTFANGLAFSADGTRLYVAETFRHAVSVIDVDEHGAAGAKRDLVTLPGAYPDGLAVGEDGSVFVSCYQPSQVLRVAADGTVDVVGEDLSAHLLAHPTNVAFQGDALLAANLGRWHVTKLEVGLRGVPLPPPAPTSPGAGS</sequence>
<dbReference type="EMBL" id="JBHUHP010000030">
    <property type="protein sequence ID" value="MFD2094165.1"/>
    <property type="molecule type" value="Genomic_DNA"/>
</dbReference>
<keyword evidence="5" id="KW-1185">Reference proteome</keyword>
<dbReference type="InterPro" id="IPR011042">
    <property type="entry name" value="6-blade_b-propeller_TolB-like"/>
</dbReference>
<dbReference type="Proteomes" id="UP001597402">
    <property type="component" value="Unassembled WGS sequence"/>
</dbReference>
<dbReference type="PANTHER" id="PTHR47572:SF4">
    <property type="entry name" value="LACTONASE DRP35"/>
    <property type="match status" value="1"/>
</dbReference>
<organism evidence="4 5">
    <name type="scientific">Blastococcus deserti</name>
    <dbReference type="NCBI Taxonomy" id="2259033"/>
    <lineage>
        <taxon>Bacteria</taxon>
        <taxon>Bacillati</taxon>
        <taxon>Actinomycetota</taxon>
        <taxon>Actinomycetes</taxon>
        <taxon>Geodermatophilales</taxon>
        <taxon>Geodermatophilaceae</taxon>
        <taxon>Blastococcus</taxon>
    </lineage>
</organism>
<comment type="similarity">
    <text evidence="1">Belongs to the SMP-30/CGR1 family.</text>
</comment>